<evidence type="ECO:0000256" key="1">
    <source>
        <dbReference type="SAM" id="MobiDB-lite"/>
    </source>
</evidence>
<proteinExistence type="predicted"/>
<dbReference type="EMBL" id="DXES01000107">
    <property type="protein sequence ID" value="HIX65544.1"/>
    <property type="molecule type" value="Genomic_DNA"/>
</dbReference>
<dbReference type="Proteomes" id="UP000886800">
    <property type="component" value="Unassembled WGS sequence"/>
</dbReference>
<protein>
    <submittedName>
        <fullName evidence="2">Uncharacterized protein</fullName>
    </submittedName>
</protein>
<gene>
    <name evidence="2" type="ORF">H9736_04775</name>
</gene>
<evidence type="ECO:0000313" key="3">
    <source>
        <dbReference type="Proteomes" id="UP000886800"/>
    </source>
</evidence>
<dbReference type="AlphaFoldDB" id="A0A9D1WQU6"/>
<reference evidence="2" key="2">
    <citation type="submission" date="2021-04" db="EMBL/GenBank/DDBJ databases">
        <authorList>
            <person name="Gilroy R."/>
        </authorList>
    </citation>
    <scope>NUCLEOTIDE SEQUENCE</scope>
    <source>
        <strain evidence="2">CHK188-5543</strain>
    </source>
</reference>
<organism evidence="2 3">
    <name type="scientific">Candidatus Anaerotruncus excrementipullorum</name>
    <dbReference type="NCBI Taxonomy" id="2838465"/>
    <lineage>
        <taxon>Bacteria</taxon>
        <taxon>Bacillati</taxon>
        <taxon>Bacillota</taxon>
        <taxon>Clostridia</taxon>
        <taxon>Eubacteriales</taxon>
        <taxon>Oscillospiraceae</taxon>
        <taxon>Anaerotruncus</taxon>
    </lineage>
</organism>
<reference evidence="2" key="1">
    <citation type="journal article" date="2021" name="PeerJ">
        <title>Extensive microbial diversity within the chicken gut microbiome revealed by metagenomics and culture.</title>
        <authorList>
            <person name="Gilroy R."/>
            <person name="Ravi A."/>
            <person name="Getino M."/>
            <person name="Pursley I."/>
            <person name="Horton D.L."/>
            <person name="Alikhan N.F."/>
            <person name="Baker D."/>
            <person name="Gharbi K."/>
            <person name="Hall N."/>
            <person name="Watson M."/>
            <person name="Adriaenssens E.M."/>
            <person name="Foster-Nyarko E."/>
            <person name="Jarju S."/>
            <person name="Secka A."/>
            <person name="Antonio M."/>
            <person name="Oren A."/>
            <person name="Chaudhuri R.R."/>
            <person name="La Ragione R."/>
            <person name="Hildebrand F."/>
            <person name="Pallen M.J."/>
        </authorList>
    </citation>
    <scope>NUCLEOTIDE SEQUENCE</scope>
    <source>
        <strain evidence="2">CHK188-5543</strain>
    </source>
</reference>
<feature type="region of interest" description="Disordered" evidence="1">
    <location>
        <begin position="1"/>
        <end position="32"/>
    </location>
</feature>
<evidence type="ECO:0000313" key="2">
    <source>
        <dbReference type="EMBL" id="HIX65544.1"/>
    </source>
</evidence>
<sequence length="128" mass="13343">MEEKQQQQPLREVSQPKRRAQEPAGRSPEWSGALRAAAAARAGGLAFARPADLKALGALVGNSALQELLATPGLPLEQPFSYRPSVRATQPFPVDPAPLALCGPVEFPASAAGLEPYPAAAFTGGGWT</sequence>
<name>A0A9D1WQU6_9FIRM</name>
<comment type="caution">
    <text evidence="2">The sequence shown here is derived from an EMBL/GenBank/DDBJ whole genome shotgun (WGS) entry which is preliminary data.</text>
</comment>
<accession>A0A9D1WQU6</accession>